<dbReference type="GO" id="GO:0042602">
    <property type="term" value="F:riboflavin reductase (NADPH) activity"/>
    <property type="evidence" value="ECO:0007669"/>
    <property type="project" value="TreeGrafter"/>
</dbReference>
<dbReference type="Gene3D" id="2.30.110.10">
    <property type="entry name" value="Electron Transport, Fmn-binding Protein, Chain A"/>
    <property type="match status" value="1"/>
</dbReference>
<keyword evidence="4" id="KW-1185">Reference proteome</keyword>
<name>A0A916X685_9SPHN</name>
<dbReference type="GO" id="GO:0010181">
    <property type="term" value="F:FMN binding"/>
    <property type="evidence" value="ECO:0007669"/>
    <property type="project" value="InterPro"/>
</dbReference>
<proteinExistence type="predicted"/>
<evidence type="ECO:0000256" key="1">
    <source>
        <dbReference type="ARBA" id="ARBA00023002"/>
    </source>
</evidence>
<dbReference type="AlphaFoldDB" id="A0A916X685"/>
<evidence type="ECO:0000313" key="3">
    <source>
        <dbReference type="EMBL" id="GGC06890.1"/>
    </source>
</evidence>
<evidence type="ECO:0000313" key="4">
    <source>
        <dbReference type="Proteomes" id="UP000608154"/>
    </source>
</evidence>
<dbReference type="EMBL" id="BMHK01000018">
    <property type="protein sequence ID" value="GGC06890.1"/>
    <property type="molecule type" value="Genomic_DNA"/>
</dbReference>
<dbReference type="SMART" id="SM00903">
    <property type="entry name" value="Flavin_Reduct"/>
    <property type="match status" value="1"/>
</dbReference>
<gene>
    <name evidence="3" type="primary">hpaC</name>
    <name evidence="3" type="ORF">GCM10011494_26960</name>
</gene>
<accession>A0A916X685</accession>
<reference evidence="3" key="2">
    <citation type="submission" date="2020-09" db="EMBL/GenBank/DDBJ databases">
        <authorList>
            <person name="Sun Q."/>
            <person name="Zhou Y."/>
        </authorList>
    </citation>
    <scope>NUCLEOTIDE SEQUENCE</scope>
    <source>
        <strain evidence="3">CGMCC 1.15095</strain>
    </source>
</reference>
<dbReference type="Proteomes" id="UP000608154">
    <property type="component" value="Unassembled WGS sequence"/>
</dbReference>
<keyword evidence="1" id="KW-0560">Oxidoreductase</keyword>
<evidence type="ECO:0000259" key="2">
    <source>
        <dbReference type="SMART" id="SM00903"/>
    </source>
</evidence>
<dbReference type="InterPro" id="IPR050268">
    <property type="entry name" value="NADH-dep_flavin_reductase"/>
</dbReference>
<protein>
    <submittedName>
        <fullName evidence="3">Flavin oxidoreductase</fullName>
    </submittedName>
</protein>
<dbReference type="PANTHER" id="PTHR30466:SF1">
    <property type="entry name" value="FMN REDUCTASE (NADH) RUTF"/>
    <property type="match status" value="1"/>
</dbReference>
<feature type="domain" description="Flavin reductase like" evidence="2">
    <location>
        <begin position="30"/>
        <end position="174"/>
    </location>
</feature>
<organism evidence="3 4">
    <name type="scientific">Novosphingobium endophyticum</name>
    <dbReference type="NCBI Taxonomy" id="1955250"/>
    <lineage>
        <taxon>Bacteria</taxon>
        <taxon>Pseudomonadati</taxon>
        <taxon>Pseudomonadota</taxon>
        <taxon>Alphaproteobacteria</taxon>
        <taxon>Sphingomonadales</taxon>
        <taxon>Sphingomonadaceae</taxon>
        <taxon>Novosphingobium</taxon>
    </lineage>
</organism>
<sequence>MPSSFFVSCPDTVQAPADGEQVREDFRLAMRRMAAAVAIVTCRKGDEWLGITATSMTSLSMDPPSLLICVNRSASIRAALEPDAAFTANLLERRHKPVSDAFGGRAMGKERFSFGHWGTCERGVPMLRDAIAAIQCKVDREVEYGTHTIVIGRVLNTCLSDEMNPLVYVNGNYQ</sequence>
<dbReference type="InterPro" id="IPR002563">
    <property type="entry name" value="Flavin_Rdtase-like_dom"/>
</dbReference>
<dbReference type="Pfam" id="PF01613">
    <property type="entry name" value="Flavin_Reduct"/>
    <property type="match status" value="1"/>
</dbReference>
<dbReference type="PANTHER" id="PTHR30466">
    <property type="entry name" value="FLAVIN REDUCTASE"/>
    <property type="match status" value="1"/>
</dbReference>
<comment type="caution">
    <text evidence="3">The sequence shown here is derived from an EMBL/GenBank/DDBJ whole genome shotgun (WGS) entry which is preliminary data.</text>
</comment>
<dbReference type="InterPro" id="IPR012349">
    <property type="entry name" value="Split_barrel_FMN-bd"/>
</dbReference>
<reference evidence="3" key="1">
    <citation type="journal article" date="2014" name="Int. J. Syst. Evol. Microbiol.">
        <title>Complete genome sequence of Corynebacterium casei LMG S-19264T (=DSM 44701T), isolated from a smear-ripened cheese.</title>
        <authorList>
            <consortium name="US DOE Joint Genome Institute (JGI-PGF)"/>
            <person name="Walter F."/>
            <person name="Albersmeier A."/>
            <person name="Kalinowski J."/>
            <person name="Ruckert C."/>
        </authorList>
    </citation>
    <scope>NUCLEOTIDE SEQUENCE</scope>
    <source>
        <strain evidence="3">CGMCC 1.15095</strain>
    </source>
</reference>
<dbReference type="SUPFAM" id="SSF50475">
    <property type="entry name" value="FMN-binding split barrel"/>
    <property type="match status" value="1"/>
</dbReference>